<dbReference type="GO" id="GO:0005732">
    <property type="term" value="C:sno(s)RNA-containing ribonucleoprotein complex"/>
    <property type="evidence" value="ECO:0007669"/>
    <property type="project" value="UniProtKB-UniRule"/>
</dbReference>
<evidence type="ECO:0000256" key="7">
    <source>
        <dbReference type="PIRNR" id="PIRNR017300"/>
    </source>
</evidence>
<feature type="compositionally biased region" description="Basic and acidic residues" evidence="8">
    <location>
        <begin position="319"/>
        <end position="331"/>
    </location>
</feature>
<proteinExistence type="inferred from homology"/>
<gene>
    <name evidence="9" type="primary">Mphosph10</name>
    <name evidence="9" type="ORF">NPIL_258561</name>
</gene>
<dbReference type="AlphaFoldDB" id="A0A8X6UK83"/>
<keyword evidence="2 7" id="KW-0690">Ribosome biogenesis</keyword>
<feature type="compositionally biased region" description="Basic and acidic residues" evidence="8">
    <location>
        <begin position="262"/>
        <end position="271"/>
    </location>
</feature>
<evidence type="ECO:0000256" key="1">
    <source>
        <dbReference type="ARBA" id="ARBA00004604"/>
    </source>
</evidence>
<feature type="region of interest" description="Disordered" evidence="8">
    <location>
        <begin position="530"/>
        <end position="577"/>
    </location>
</feature>
<comment type="function">
    <text evidence="7">Involved in nucleolar processing of pre-18S ribosomal RNA.</text>
</comment>
<feature type="compositionally biased region" description="Acidic residues" evidence="8">
    <location>
        <begin position="233"/>
        <end position="261"/>
    </location>
</feature>
<feature type="compositionally biased region" description="Basic and acidic residues" evidence="8">
    <location>
        <begin position="533"/>
        <end position="543"/>
    </location>
</feature>
<feature type="region of interest" description="Disordered" evidence="8">
    <location>
        <begin position="127"/>
        <end position="203"/>
    </location>
</feature>
<evidence type="ECO:0000256" key="6">
    <source>
        <dbReference type="ARBA" id="ARBA00029455"/>
    </source>
</evidence>
<comment type="subcellular location">
    <subcellularLocation>
        <location evidence="1 7">Nucleus</location>
        <location evidence="1 7">Nucleolus</location>
    </subcellularLocation>
</comment>
<comment type="similarity">
    <text evidence="6 7">Belongs to the MPP10 family.</text>
</comment>
<dbReference type="PIRSF" id="PIRSF017300">
    <property type="entry name" value="snoRNP_Mpp10"/>
    <property type="match status" value="1"/>
</dbReference>
<reference evidence="9" key="1">
    <citation type="submission" date="2020-08" db="EMBL/GenBank/DDBJ databases">
        <title>Multicomponent nature underlies the extraordinary mechanical properties of spider dragline silk.</title>
        <authorList>
            <person name="Kono N."/>
            <person name="Nakamura H."/>
            <person name="Mori M."/>
            <person name="Yoshida Y."/>
            <person name="Ohtoshi R."/>
            <person name="Malay A.D."/>
            <person name="Moran D.A.P."/>
            <person name="Tomita M."/>
            <person name="Numata K."/>
            <person name="Arakawa K."/>
        </authorList>
    </citation>
    <scope>NUCLEOTIDE SEQUENCE</scope>
</reference>
<dbReference type="PANTHER" id="PTHR17039:SF0">
    <property type="entry name" value="U3 SMALL NUCLEOLAR RIBONUCLEOPROTEIN PROTEIN MPP10"/>
    <property type="match status" value="1"/>
</dbReference>
<dbReference type="GO" id="GO:0006364">
    <property type="term" value="P:rRNA processing"/>
    <property type="evidence" value="ECO:0007669"/>
    <property type="project" value="UniProtKB-KW"/>
</dbReference>
<dbReference type="Proteomes" id="UP000887013">
    <property type="component" value="Unassembled WGS sequence"/>
</dbReference>
<dbReference type="InterPro" id="IPR012173">
    <property type="entry name" value="Mpp10"/>
</dbReference>
<evidence type="ECO:0000256" key="3">
    <source>
        <dbReference type="ARBA" id="ARBA00022552"/>
    </source>
</evidence>
<dbReference type="GO" id="GO:0032040">
    <property type="term" value="C:small-subunit processome"/>
    <property type="evidence" value="ECO:0007669"/>
    <property type="project" value="TreeGrafter"/>
</dbReference>
<feature type="compositionally biased region" description="Acidic residues" evidence="8">
    <location>
        <begin position="308"/>
        <end position="318"/>
    </location>
</feature>
<evidence type="ECO:0000313" key="9">
    <source>
        <dbReference type="EMBL" id="GFU25684.1"/>
    </source>
</evidence>
<name>A0A8X6UK83_NEPPI</name>
<feature type="compositionally biased region" description="Basic and acidic residues" evidence="8">
    <location>
        <begin position="556"/>
        <end position="577"/>
    </location>
</feature>
<feature type="compositionally biased region" description="Basic residues" evidence="8">
    <location>
        <begin position="544"/>
        <end position="555"/>
    </location>
</feature>
<dbReference type="PANTHER" id="PTHR17039">
    <property type="entry name" value="U3 SMALL NUCLEOLAR RIBONUCLEOPROTEIN PROTEIN MPP10"/>
    <property type="match status" value="1"/>
</dbReference>
<evidence type="ECO:0000256" key="5">
    <source>
        <dbReference type="ARBA" id="ARBA00023274"/>
    </source>
</evidence>
<feature type="region of interest" description="Disordered" evidence="8">
    <location>
        <begin position="226"/>
        <end position="334"/>
    </location>
</feature>
<evidence type="ECO:0000256" key="4">
    <source>
        <dbReference type="ARBA" id="ARBA00023242"/>
    </source>
</evidence>
<keyword evidence="4 7" id="KW-0539">Nucleus</keyword>
<dbReference type="EMBL" id="BMAW01032472">
    <property type="protein sequence ID" value="GFU25684.1"/>
    <property type="molecule type" value="Genomic_DNA"/>
</dbReference>
<feature type="compositionally biased region" description="Basic residues" evidence="8">
    <location>
        <begin position="194"/>
        <end position="203"/>
    </location>
</feature>
<evidence type="ECO:0000313" key="10">
    <source>
        <dbReference type="Proteomes" id="UP000887013"/>
    </source>
</evidence>
<sequence length="629" mass="72663">MIPNEVGGVFFKCCEQFKDLTKNPEEFLQQNSNTSEDFINISKSLHNYVIQSNTLTALKSKSLPQLLINGFDDEQILQQLEIQNISAFNHLDSLSEFDAETLSFNVKENLNGSTESNTDVQEISDADEEGAMDASESDDGDENTAFDGDSEDDMEPNDVNLESKASKIRKGKVKDINESDLEDPVESKNGQTKSKGKRYKHKSKVDDQFFKLSKLEQFLYVEDLKEEKARDGELEEDDEDIDFFEDITSDYLDESDEEEDGADKKSARDLMYEDFFDEPNSADEENAVDSDEMSDLEEETLDNKNYSNEEESENDDEFQEKMNEVSSKKTPFELQQENINKTISEYEESLLKPKPWQLTGEVDVNKRPIDGLLDLTTDFQMNAKPVIIQDKEFCEKIENLIKMTKKNKAYSDGVRKQKPDKEVITHKKEIVLDQNKSKKGLAQEYEEMYCKKQSKQEKEEENPKHNEIKRLMDSLFPELYALFSHIPKPAIPEIKIVSNLPAITVEDVAPIGYSDVTLLAPEEVKKRTGIIKGKTERTETDRKRERRKKKLHQKMKQKEKENSSEKPLSRKAQKQEKLEILKKLKQHRNTKIANMNVEKIKSSKDFFERLQDTVTSNVSKKEMKLKKKI</sequence>
<dbReference type="OrthoDB" id="6434786at2759"/>
<comment type="caution">
    <text evidence="9">The sequence shown here is derived from an EMBL/GenBank/DDBJ whole genome shotgun (WGS) entry which is preliminary data.</text>
</comment>
<feature type="compositionally biased region" description="Acidic residues" evidence="8">
    <location>
        <begin position="127"/>
        <end position="156"/>
    </location>
</feature>
<evidence type="ECO:0000256" key="8">
    <source>
        <dbReference type="SAM" id="MobiDB-lite"/>
    </source>
</evidence>
<keyword evidence="10" id="KW-1185">Reference proteome</keyword>
<evidence type="ECO:0000256" key="2">
    <source>
        <dbReference type="ARBA" id="ARBA00022517"/>
    </source>
</evidence>
<protein>
    <recommendedName>
        <fullName evidence="7">U3 small nucleolar ribonucleoprotein protein MPP10</fullName>
    </recommendedName>
</protein>
<dbReference type="Pfam" id="PF04006">
    <property type="entry name" value="Mpp10"/>
    <property type="match status" value="1"/>
</dbReference>
<feature type="compositionally biased region" description="Acidic residues" evidence="8">
    <location>
        <begin position="272"/>
        <end position="300"/>
    </location>
</feature>
<keyword evidence="5 7" id="KW-0687">Ribonucleoprotein</keyword>
<keyword evidence="3 7" id="KW-0698">rRNA processing</keyword>
<dbReference type="GO" id="GO:0034457">
    <property type="term" value="C:Mpp10 complex"/>
    <property type="evidence" value="ECO:0007669"/>
    <property type="project" value="UniProtKB-UniRule"/>
</dbReference>
<organism evidence="9 10">
    <name type="scientific">Nephila pilipes</name>
    <name type="common">Giant wood spider</name>
    <name type="synonym">Nephila maculata</name>
    <dbReference type="NCBI Taxonomy" id="299642"/>
    <lineage>
        <taxon>Eukaryota</taxon>
        <taxon>Metazoa</taxon>
        <taxon>Ecdysozoa</taxon>
        <taxon>Arthropoda</taxon>
        <taxon>Chelicerata</taxon>
        <taxon>Arachnida</taxon>
        <taxon>Araneae</taxon>
        <taxon>Araneomorphae</taxon>
        <taxon>Entelegynae</taxon>
        <taxon>Araneoidea</taxon>
        <taxon>Nephilidae</taxon>
        <taxon>Nephila</taxon>
    </lineage>
</organism>
<accession>A0A8X6UK83</accession>